<proteinExistence type="predicted"/>
<dbReference type="Gene3D" id="2.30.110.10">
    <property type="entry name" value="Electron Transport, Fmn-binding Protein, Chain A"/>
    <property type="match status" value="1"/>
</dbReference>
<dbReference type="GO" id="GO:0035438">
    <property type="term" value="F:cyclic-di-GMP binding"/>
    <property type="evidence" value="ECO:0007669"/>
    <property type="project" value="InterPro"/>
</dbReference>
<evidence type="ECO:0000313" key="7">
    <source>
        <dbReference type="Proteomes" id="UP000257039"/>
    </source>
</evidence>
<dbReference type="InterPro" id="IPR009875">
    <property type="entry name" value="PilZ_domain"/>
</dbReference>
<evidence type="ECO:0008006" key="8">
    <source>
        <dbReference type="Google" id="ProtNLM"/>
    </source>
</evidence>
<dbReference type="Gene3D" id="2.40.10.220">
    <property type="entry name" value="predicted glycosyltransferase like domains"/>
    <property type="match status" value="1"/>
</dbReference>
<dbReference type="EMBL" id="NDXW01000001">
    <property type="protein sequence ID" value="RDH42058.1"/>
    <property type="molecule type" value="Genomic_DNA"/>
</dbReference>
<feature type="domain" description="Type III secretion system flagellar brake protein YcgR PilZN" evidence="5">
    <location>
        <begin position="22"/>
        <end position="116"/>
    </location>
</feature>
<evidence type="ECO:0000259" key="4">
    <source>
        <dbReference type="Pfam" id="PF07238"/>
    </source>
</evidence>
<dbReference type="Pfam" id="PF07238">
    <property type="entry name" value="PilZ"/>
    <property type="match status" value="1"/>
</dbReference>
<keyword evidence="1" id="KW-0973">c-di-GMP</keyword>
<dbReference type="InterPro" id="IPR009926">
    <property type="entry name" value="T3SS_YcgR_PilZN"/>
</dbReference>
<keyword evidence="2" id="KW-0547">Nucleotide-binding</keyword>
<feature type="domain" description="PilZ" evidence="4">
    <location>
        <begin position="120"/>
        <end position="231"/>
    </location>
</feature>
<dbReference type="AlphaFoldDB" id="A0A4P9VG03"/>
<gene>
    <name evidence="6" type="ORF">B9G39_00600</name>
</gene>
<protein>
    <recommendedName>
        <fullName evidence="8">PilZ domain-containing protein</fullName>
    </recommendedName>
</protein>
<evidence type="ECO:0000256" key="2">
    <source>
        <dbReference type="ARBA" id="ARBA00022741"/>
    </source>
</evidence>
<comment type="caution">
    <text evidence="6">The sequence shown here is derived from an EMBL/GenBank/DDBJ whole genome shotgun (WGS) entry which is preliminary data.</text>
</comment>
<keyword evidence="3" id="KW-0975">Bacterial flagellum</keyword>
<reference evidence="6 7" key="1">
    <citation type="submission" date="2017-04" db="EMBL/GenBank/DDBJ databases">
        <title>Draft genome sequence of Zooshikella ganghwensis VG4 isolated from Red Sea sediments.</title>
        <authorList>
            <person name="Rehman Z."/>
            <person name="Alam I."/>
            <person name="Kamau A."/>
            <person name="Bajic V."/>
            <person name="Leiknes T."/>
        </authorList>
    </citation>
    <scope>NUCLEOTIDE SEQUENCE [LARGE SCALE GENOMIC DNA]</scope>
    <source>
        <strain evidence="6 7">VG4</strain>
    </source>
</reference>
<dbReference type="RefSeq" id="WP_094785618.1">
    <property type="nucleotide sequence ID" value="NZ_NDXW01000001.1"/>
</dbReference>
<sequence>MFSMLRWFKQSAEKEKDSVSFHVLSKLCRDHSFINIQINDDDHIFRSMILMVDPQEEFLLIDDLYPPVPEGFINDGCKVRVDCAERGHKTHFVTTLMSIESFEDMPALKLELPEKLQHSQRRSDFRVSISQSEYLKVVLSGFGTKVVNGRILDLSTKGIQIKFAGPIPEGIRQDVIVNNCMFTLPDGTSIKCRILVSHAKCYRKPITYTLVGGRLIELSSKVQKKLDQFIFKIQREQRRRELNNN</sequence>
<evidence type="ECO:0000313" key="6">
    <source>
        <dbReference type="EMBL" id="RDH42058.1"/>
    </source>
</evidence>
<evidence type="ECO:0000256" key="1">
    <source>
        <dbReference type="ARBA" id="ARBA00022636"/>
    </source>
</evidence>
<organism evidence="6 7">
    <name type="scientific">Zooshikella ganghwensis</name>
    <dbReference type="NCBI Taxonomy" id="202772"/>
    <lineage>
        <taxon>Bacteria</taxon>
        <taxon>Pseudomonadati</taxon>
        <taxon>Pseudomonadota</taxon>
        <taxon>Gammaproteobacteria</taxon>
        <taxon>Oceanospirillales</taxon>
        <taxon>Zooshikellaceae</taxon>
        <taxon>Zooshikella</taxon>
    </lineage>
</organism>
<accession>A0A4P9VG03</accession>
<dbReference type="Pfam" id="PF07317">
    <property type="entry name" value="PilZN"/>
    <property type="match status" value="1"/>
</dbReference>
<name>A0A4P9VG03_9GAMM</name>
<dbReference type="InterPro" id="IPR012349">
    <property type="entry name" value="Split_barrel_FMN-bd"/>
</dbReference>
<evidence type="ECO:0000256" key="3">
    <source>
        <dbReference type="ARBA" id="ARBA00023143"/>
    </source>
</evidence>
<evidence type="ECO:0000259" key="5">
    <source>
        <dbReference type="Pfam" id="PF07317"/>
    </source>
</evidence>
<dbReference type="Proteomes" id="UP000257039">
    <property type="component" value="Unassembled WGS sequence"/>
</dbReference>
<keyword evidence="7" id="KW-1185">Reference proteome</keyword>